<dbReference type="Pfam" id="PF14691">
    <property type="entry name" value="Fer4_20"/>
    <property type="match status" value="1"/>
</dbReference>
<dbReference type="InterPro" id="IPR009051">
    <property type="entry name" value="Helical_ferredxn"/>
</dbReference>
<dbReference type="Pfam" id="PF07992">
    <property type="entry name" value="Pyr_redox_2"/>
    <property type="match status" value="1"/>
</dbReference>
<dbReference type="SUPFAM" id="SSF46548">
    <property type="entry name" value="alpha-helical ferredoxin"/>
    <property type="match status" value="1"/>
</dbReference>
<proteinExistence type="predicted"/>
<dbReference type="InterPro" id="IPR028261">
    <property type="entry name" value="DPD_II"/>
</dbReference>
<dbReference type="Gene3D" id="3.50.50.60">
    <property type="entry name" value="FAD/NAD(P)-binding domain"/>
    <property type="match status" value="2"/>
</dbReference>
<dbReference type="PANTHER" id="PTHR42783:SF3">
    <property type="entry name" value="GLUTAMATE SYNTHASE [NADPH] SMALL CHAIN-RELATED"/>
    <property type="match status" value="1"/>
</dbReference>
<dbReference type="InterPro" id="IPR017896">
    <property type="entry name" value="4Fe4S_Fe-S-bd"/>
</dbReference>
<dbReference type="InterPro" id="IPR023753">
    <property type="entry name" value="FAD/NAD-binding_dom"/>
</dbReference>
<dbReference type="Gene3D" id="1.10.1060.10">
    <property type="entry name" value="Alpha-helical ferredoxin"/>
    <property type="match status" value="1"/>
</dbReference>
<dbReference type="PRINTS" id="PR00469">
    <property type="entry name" value="PNDRDTASEII"/>
</dbReference>
<dbReference type="Proteomes" id="UP000719942">
    <property type="component" value="Unassembled WGS sequence"/>
</dbReference>
<gene>
    <name evidence="2" type="ORF">J5W02_06235</name>
</gene>
<evidence type="ECO:0000259" key="1">
    <source>
        <dbReference type="PROSITE" id="PS51379"/>
    </source>
</evidence>
<dbReference type="PROSITE" id="PS51379">
    <property type="entry name" value="4FE4S_FER_2"/>
    <property type="match status" value="1"/>
</dbReference>
<dbReference type="InterPro" id="IPR036188">
    <property type="entry name" value="FAD/NAD-bd_sf"/>
</dbReference>
<name>A0ABS7DM78_9FIRM</name>
<keyword evidence="3" id="KW-1185">Reference proteome</keyword>
<sequence>MGKDLIQEAERCLQCGSPRCSRGCPVNTSVREMIRLFLENQLVQAGEMLFQNNPLSLVCSLVCPHEKQCEGACVLGVKQRPVSIGEIEHYISDYYLNLITPVVQKEFGKKVAIIGSGPAGITIAILLASRGYDITIFEAHDRIGGVLMYGIPEFRLPKALLVKLEAKLIEMGVKIRPNILIGPVITIDDLFRDGYKAVFIGTGVWKPRSLGIKGESLGHVHYGIDYLKNPEVYSLGENLCVIGAGNVAMDVARTAVRSGVRNVTILYRGDIESITAEKHELKMAKLDGVRFEVRKVPVEITDDGVLYLETQRHEDAGGKAAFAPLSGPPQLFRADSVVIAISQGPRDNIVSTTKGIEIGRNGLVMTGPIGNTTRPGVFASGDVVTGAKTVVEAVRVSKMVADEMDRYVTEMLNAE</sequence>
<protein>
    <submittedName>
        <fullName evidence="2">NAD(P)-dependent oxidoreductase</fullName>
    </submittedName>
</protein>
<accession>A0ABS7DM78</accession>
<reference evidence="2 3" key="1">
    <citation type="submission" date="2021-03" db="EMBL/GenBank/DDBJ databases">
        <title>Caproiciproducens sp. nov. isolated from feces of cow.</title>
        <authorList>
            <person name="Choi J.-Y."/>
        </authorList>
    </citation>
    <scope>NUCLEOTIDE SEQUENCE [LARGE SCALE GENOMIC DNA]</scope>
    <source>
        <strain evidence="2 3">AGMB10547</strain>
    </source>
</reference>
<evidence type="ECO:0000313" key="3">
    <source>
        <dbReference type="Proteomes" id="UP000719942"/>
    </source>
</evidence>
<comment type="caution">
    <text evidence="2">The sequence shown here is derived from an EMBL/GenBank/DDBJ whole genome shotgun (WGS) entry which is preliminary data.</text>
</comment>
<dbReference type="PANTHER" id="PTHR42783">
    <property type="entry name" value="GLUTAMATE SYNTHASE [NADPH] SMALL CHAIN"/>
    <property type="match status" value="1"/>
</dbReference>
<dbReference type="RefSeq" id="WP_219964815.1">
    <property type="nucleotide sequence ID" value="NZ_JAGFNZ010000002.1"/>
</dbReference>
<evidence type="ECO:0000313" key="2">
    <source>
        <dbReference type="EMBL" id="MBW7572409.1"/>
    </source>
</evidence>
<dbReference type="EMBL" id="JAGFNZ010000002">
    <property type="protein sequence ID" value="MBW7572409.1"/>
    <property type="molecule type" value="Genomic_DNA"/>
</dbReference>
<organism evidence="2 3">
    <name type="scientific">Caproiciproducens faecalis</name>
    <dbReference type="NCBI Taxonomy" id="2820301"/>
    <lineage>
        <taxon>Bacteria</taxon>
        <taxon>Bacillati</taxon>
        <taxon>Bacillota</taxon>
        <taxon>Clostridia</taxon>
        <taxon>Eubacteriales</taxon>
        <taxon>Acutalibacteraceae</taxon>
        <taxon>Caproiciproducens</taxon>
    </lineage>
</organism>
<dbReference type="PRINTS" id="PR00368">
    <property type="entry name" value="FADPNR"/>
</dbReference>
<dbReference type="SUPFAM" id="SSF51971">
    <property type="entry name" value="Nucleotide-binding domain"/>
    <property type="match status" value="1"/>
</dbReference>
<feature type="domain" description="4Fe-4S ferredoxin-type" evidence="1">
    <location>
        <begin position="2"/>
        <end position="34"/>
    </location>
</feature>